<evidence type="ECO:0000313" key="4">
    <source>
        <dbReference type="Proteomes" id="UP000322051"/>
    </source>
</evidence>
<dbReference type="RefSeq" id="WP_089150308.1">
    <property type="nucleotide sequence ID" value="NZ_CP180627.1"/>
</dbReference>
<dbReference type="EMBL" id="LYQW01000001">
    <property type="protein sequence ID" value="OXC24510.1"/>
    <property type="molecule type" value="Genomic_DNA"/>
</dbReference>
<accession>A0A854PNS6</accession>
<dbReference type="EMBL" id="VUAO01000017">
    <property type="protein sequence ID" value="KAA8797396.1"/>
    <property type="molecule type" value="Genomic_DNA"/>
</dbReference>
<dbReference type="GO" id="GO:0004519">
    <property type="term" value="F:endonuclease activity"/>
    <property type="evidence" value="ECO:0007669"/>
    <property type="project" value="UniProtKB-KW"/>
</dbReference>
<dbReference type="AlphaFoldDB" id="A0A854PNS6"/>
<keyword evidence="1" id="KW-0378">Hydrolase</keyword>
<reference evidence="1 4" key="2">
    <citation type="submission" date="2019-09" db="EMBL/GenBank/DDBJ databases">
        <title>Comparative analysis of L. crispatus genomes revealed niche specific adaptation to different host and body sites.</title>
        <authorList>
            <person name="Pan M."/>
            <person name="Hidalgo-Cantabrana C."/>
            <person name="Barrangou R."/>
        </authorList>
    </citation>
    <scope>NUCLEOTIDE SEQUENCE [LARGE SCALE GENOMIC DNA]</scope>
    <source>
        <strain evidence="1 4">NCK973</strain>
    </source>
</reference>
<dbReference type="InterPro" id="IPR029063">
    <property type="entry name" value="SAM-dependent_MTases_sf"/>
</dbReference>
<keyword evidence="1" id="KW-0540">Nuclease</keyword>
<name>A0A854PNS6_9LACO</name>
<evidence type="ECO:0000313" key="3">
    <source>
        <dbReference type="Proteomes" id="UP000198437"/>
    </source>
</evidence>
<protein>
    <submittedName>
        <fullName evidence="1">Type III restriction endonuclease subunit R</fullName>
    </submittedName>
</protein>
<organism evidence="2 3">
    <name type="scientific">Lactobacillus crispatus</name>
    <dbReference type="NCBI Taxonomy" id="47770"/>
    <lineage>
        <taxon>Bacteria</taxon>
        <taxon>Bacillati</taxon>
        <taxon>Bacillota</taxon>
        <taxon>Bacilli</taxon>
        <taxon>Lactobacillales</taxon>
        <taxon>Lactobacillaceae</taxon>
        <taxon>Lactobacillus</taxon>
    </lineage>
</organism>
<comment type="caution">
    <text evidence="2">The sequence shown here is derived from an EMBL/GenBank/DDBJ whole genome shotgun (WGS) entry which is preliminary data.</text>
</comment>
<evidence type="ECO:0000313" key="1">
    <source>
        <dbReference type="EMBL" id="KAA8797396.1"/>
    </source>
</evidence>
<proteinExistence type="predicted"/>
<sequence>MKYKLRNYFDENNEEDIFDYIPPQKTNQIFTPKKVVKHMVDDLEKENPNVFDDPNATFADLYMKSGLYITEIVKRLYANPVMKQFYPDDRERILHIINHQVYGLAPTRIIYLIATNYILGFDNSIKGALDTSHFKQADAVEAAKNGKLQELIDKEFGLE</sequence>
<dbReference type="Gene3D" id="3.40.50.150">
    <property type="entry name" value="Vaccinia Virus protein VP39"/>
    <property type="match status" value="1"/>
</dbReference>
<dbReference type="SUPFAM" id="SSF53335">
    <property type="entry name" value="S-adenosyl-L-methionine-dependent methyltransferases"/>
    <property type="match status" value="1"/>
</dbReference>
<evidence type="ECO:0000313" key="2">
    <source>
        <dbReference type="EMBL" id="OXC24510.1"/>
    </source>
</evidence>
<gene>
    <name evidence="2" type="ORF">AYP82_00310</name>
    <name evidence="1" type="ORF">F1C02_07070</name>
</gene>
<reference evidence="2 3" key="1">
    <citation type="submission" date="2016-05" db="EMBL/GenBank/DDBJ databases">
        <authorList>
            <person name="Johnson T.J."/>
            <person name="Youmans B.P."/>
            <person name="Case K.A."/>
        </authorList>
    </citation>
    <scope>NUCLEOTIDE SEQUENCE [LARGE SCALE GENOMIC DNA]</scope>
    <source>
        <strain evidence="2 3">UMNLC6</strain>
    </source>
</reference>
<dbReference type="Proteomes" id="UP000198437">
    <property type="component" value="Unassembled WGS sequence"/>
</dbReference>
<keyword evidence="1" id="KW-0255">Endonuclease</keyword>
<dbReference type="Proteomes" id="UP000322051">
    <property type="component" value="Unassembled WGS sequence"/>
</dbReference>